<comment type="caution">
    <text evidence="5">The sequence shown here is derived from an EMBL/GenBank/DDBJ whole genome shotgun (WGS) entry which is preliminary data.</text>
</comment>
<evidence type="ECO:0000313" key="5">
    <source>
        <dbReference type="EMBL" id="KAK3201472.1"/>
    </source>
</evidence>
<dbReference type="EMBL" id="WVTA01000016">
    <property type="protein sequence ID" value="KAK3201472.1"/>
    <property type="molecule type" value="Genomic_DNA"/>
</dbReference>
<feature type="domain" description="Carboxylesterase type B" evidence="4">
    <location>
        <begin position="30"/>
        <end position="129"/>
    </location>
</feature>
<dbReference type="InterPro" id="IPR002018">
    <property type="entry name" value="CarbesteraseB"/>
</dbReference>
<dbReference type="Gene3D" id="3.40.50.1820">
    <property type="entry name" value="alpha/beta hydrolase"/>
    <property type="match status" value="2"/>
</dbReference>
<dbReference type="PANTHER" id="PTHR43918:SF4">
    <property type="entry name" value="CARBOXYLIC ESTER HYDROLASE"/>
    <property type="match status" value="1"/>
</dbReference>
<evidence type="ECO:0000256" key="3">
    <source>
        <dbReference type="SAM" id="SignalP"/>
    </source>
</evidence>
<evidence type="ECO:0000313" key="6">
    <source>
        <dbReference type="Proteomes" id="UP001280581"/>
    </source>
</evidence>
<dbReference type="InterPro" id="IPR029058">
    <property type="entry name" value="AB_hydrolase_fold"/>
</dbReference>
<evidence type="ECO:0000256" key="1">
    <source>
        <dbReference type="ARBA" id="ARBA00005964"/>
    </source>
</evidence>
<evidence type="ECO:0000259" key="4">
    <source>
        <dbReference type="Pfam" id="PF00135"/>
    </source>
</evidence>
<keyword evidence="6" id="KW-1185">Reference proteome</keyword>
<dbReference type="Pfam" id="PF00135">
    <property type="entry name" value="COesterase"/>
    <property type="match status" value="1"/>
</dbReference>
<organism evidence="5 6">
    <name type="scientific">Pseudopithomyces chartarum</name>
    <dbReference type="NCBI Taxonomy" id="1892770"/>
    <lineage>
        <taxon>Eukaryota</taxon>
        <taxon>Fungi</taxon>
        <taxon>Dikarya</taxon>
        <taxon>Ascomycota</taxon>
        <taxon>Pezizomycotina</taxon>
        <taxon>Dothideomycetes</taxon>
        <taxon>Pleosporomycetidae</taxon>
        <taxon>Pleosporales</taxon>
        <taxon>Massarineae</taxon>
        <taxon>Didymosphaeriaceae</taxon>
        <taxon>Pseudopithomyces</taxon>
    </lineage>
</organism>
<keyword evidence="2" id="KW-0378">Hydrolase</keyword>
<dbReference type="InterPro" id="IPR050654">
    <property type="entry name" value="AChE-related_enzymes"/>
</dbReference>
<dbReference type="InterPro" id="IPR019819">
    <property type="entry name" value="Carboxylesterase_B_CS"/>
</dbReference>
<dbReference type="PANTHER" id="PTHR43918">
    <property type="entry name" value="ACETYLCHOLINESTERASE"/>
    <property type="match status" value="1"/>
</dbReference>
<evidence type="ECO:0000256" key="2">
    <source>
        <dbReference type="ARBA" id="ARBA00022801"/>
    </source>
</evidence>
<comment type="similarity">
    <text evidence="1">Belongs to the type-B carboxylesterase/lipase family.</text>
</comment>
<feature type="chain" id="PRO_5042853608" description="Carboxylesterase type B domain-containing protein" evidence="3">
    <location>
        <begin position="17"/>
        <end position="325"/>
    </location>
</feature>
<dbReference type="PROSITE" id="PS00941">
    <property type="entry name" value="CARBOXYLESTERASE_B_2"/>
    <property type="match status" value="1"/>
</dbReference>
<name>A0AAN6RCH3_9PLEO</name>
<accession>A0AAN6RCH3</accession>
<sequence length="325" mass="34575">MKLLGPLALTCTLVTAVEKVVDLGYSKYAGRVVGDGTTQWLGMRYAAPPLGNLRFRAPANPLSTRGVQDATKFGDICIAQSPGDWTNTPNPRFTVGEDCLFVNVFAPSHASTKSKLPVMFYVQGGGFESVGVDEEEYRKVWGGSRTRGAEWGVGGGDVVGYIDGVAGGEGEGVVEGGAELLLVIALNSTSHFRALFSTAAPFLSTSALDTLVSLYATGPQPSFPNAGLYWRAASNAYGELAFKCPTRIFAGTSSWLYNYAVKDPENEASGQGTYHVAERDAIWGPNNTDGNPIKSLLPGGVNEGVVQLMQGLRFEMTPVTQKIET</sequence>
<protein>
    <recommendedName>
        <fullName evidence="4">Carboxylesterase type B domain-containing protein</fullName>
    </recommendedName>
</protein>
<reference evidence="5 6" key="1">
    <citation type="submission" date="2021-02" db="EMBL/GenBank/DDBJ databases">
        <title>Genome assembly of Pseudopithomyces chartarum.</title>
        <authorList>
            <person name="Jauregui R."/>
            <person name="Singh J."/>
            <person name="Voisey C."/>
        </authorList>
    </citation>
    <scope>NUCLEOTIDE SEQUENCE [LARGE SCALE GENOMIC DNA]</scope>
    <source>
        <strain evidence="5 6">AGR01</strain>
    </source>
</reference>
<proteinExistence type="inferred from homology"/>
<keyword evidence="3" id="KW-0732">Signal</keyword>
<gene>
    <name evidence="5" type="ORF">GRF29_185g1017525</name>
</gene>
<dbReference type="Proteomes" id="UP001280581">
    <property type="component" value="Unassembled WGS sequence"/>
</dbReference>
<dbReference type="SUPFAM" id="SSF53474">
    <property type="entry name" value="alpha/beta-Hydrolases"/>
    <property type="match status" value="2"/>
</dbReference>
<feature type="signal peptide" evidence="3">
    <location>
        <begin position="1"/>
        <end position="16"/>
    </location>
</feature>
<dbReference type="GO" id="GO:0052689">
    <property type="term" value="F:carboxylic ester hydrolase activity"/>
    <property type="evidence" value="ECO:0007669"/>
    <property type="project" value="TreeGrafter"/>
</dbReference>
<dbReference type="AlphaFoldDB" id="A0AAN6RCH3"/>